<protein>
    <submittedName>
        <fullName evidence="4">Enoyl-CoA hydratase/isomerase</fullName>
    </submittedName>
</protein>
<dbReference type="CDD" id="cd06558">
    <property type="entry name" value="crotonase-like"/>
    <property type="match status" value="1"/>
</dbReference>
<keyword evidence="5" id="KW-1185">Reference proteome</keyword>
<sequence length="256" mass="27511">MSYENLTVEITNKVATVTINKPPVNSVNLATILELEKAFDDLAENKDARAIILTGSGEKSFSAGFDVSDAGNAAKAGEEGQRVWTKIFRYTKPVIAAVNGFAFGGGCELAMACHFRLMVDTPKAKIGLTELNLGIIPGWAGTQRMAILLGRTKTLELILFSKRLTAPEAFEIGLVDKVCTPENLMSEARAMAEVLATRPPLAVASVLKAVATGVDFTFDEGLKVELEGTKRVSTSKDAVEGFTAFFEKRDPVFTGE</sequence>
<dbReference type="RefSeq" id="WP_012175781.1">
    <property type="nucleotide sequence ID" value="NC_009943.1"/>
</dbReference>
<dbReference type="HOGENOM" id="CLU_009834_7_6_7"/>
<keyword evidence="2" id="KW-0456">Lyase</keyword>
<dbReference type="InterPro" id="IPR014748">
    <property type="entry name" value="Enoyl-CoA_hydra_C"/>
</dbReference>
<dbReference type="InterPro" id="IPR001753">
    <property type="entry name" value="Enoyl-CoA_hydra/iso"/>
</dbReference>
<reference evidence="4 5" key="1">
    <citation type="submission" date="2007-10" db="EMBL/GenBank/DDBJ databases">
        <title>Complete sequence of Desulfococcus oleovorans Hxd3.</title>
        <authorList>
            <consortium name="US DOE Joint Genome Institute"/>
            <person name="Copeland A."/>
            <person name="Lucas S."/>
            <person name="Lapidus A."/>
            <person name="Barry K."/>
            <person name="Glavina del Rio T."/>
            <person name="Dalin E."/>
            <person name="Tice H."/>
            <person name="Pitluck S."/>
            <person name="Kiss H."/>
            <person name="Brettin T."/>
            <person name="Bruce D."/>
            <person name="Detter J.C."/>
            <person name="Han C."/>
            <person name="Schmutz J."/>
            <person name="Larimer F."/>
            <person name="Land M."/>
            <person name="Hauser L."/>
            <person name="Kyrpides N."/>
            <person name="Kim E."/>
            <person name="Wawrik B."/>
            <person name="Richardson P."/>
        </authorList>
    </citation>
    <scope>NUCLEOTIDE SEQUENCE [LARGE SCALE GENOMIC DNA]</scope>
    <source>
        <strain evidence="5">DSM 6200 / JCM 39069 / Hxd3</strain>
    </source>
</reference>
<dbReference type="InterPro" id="IPR018376">
    <property type="entry name" value="Enoyl-CoA_hyd/isom_CS"/>
</dbReference>
<dbReference type="PROSITE" id="PS00166">
    <property type="entry name" value="ENOYL_COA_HYDRATASE"/>
    <property type="match status" value="1"/>
</dbReference>
<dbReference type="Gene3D" id="1.10.12.10">
    <property type="entry name" value="Lyase 2-enoyl-coa Hydratase, Chain A, domain 2"/>
    <property type="match status" value="1"/>
</dbReference>
<dbReference type="InterPro" id="IPR029045">
    <property type="entry name" value="ClpP/crotonase-like_dom_sf"/>
</dbReference>
<accession>A8ZVI2</accession>
<dbReference type="Pfam" id="PF00378">
    <property type="entry name" value="ECH_1"/>
    <property type="match status" value="1"/>
</dbReference>
<comment type="similarity">
    <text evidence="1 3">Belongs to the enoyl-CoA hydratase/isomerase family.</text>
</comment>
<evidence type="ECO:0000313" key="5">
    <source>
        <dbReference type="Proteomes" id="UP000008561"/>
    </source>
</evidence>
<dbReference type="SUPFAM" id="SSF52096">
    <property type="entry name" value="ClpP/crotonase"/>
    <property type="match status" value="1"/>
</dbReference>
<evidence type="ECO:0000256" key="3">
    <source>
        <dbReference type="RuleBase" id="RU003707"/>
    </source>
</evidence>
<dbReference type="PANTHER" id="PTHR11941">
    <property type="entry name" value="ENOYL-COA HYDRATASE-RELATED"/>
    <property type="match status" value="1"/>
</dbReference>
<dbReference type="GO" id="GO:0016829">
    <property type="term" value="F:lyase activity"/>
    <property type="evidence" value="ECO:0007669"/>
    <property type="project" value="UniProtKB-KW"/>
</dbReference>
<dbReference type="KEGG" id="dol:Dole_2365"/>
<keyword evidence="4" id="KW-0413">Isomerase</keyword>
<dbReference type="PANTHER" id="PTHR11941:SF54">
    <property type="entry name" value="ENOYL-COA HYDRATASE, MITOCHONDRIAL"/>
    <property type="match status" value="1"/>
</dbReference>
<proteinExistence type="inferred from homology"/>
<dbReference type="EMBL" id="CP000859">
    <property type="protein sequence ID" value="ABW68169.1"/>
    <property type="molecule type" value="Genomic_DNA"/>
</dbReference>
<dbReference type="GO" id="GO:0006635">
    <property type="term" value="P:fatty acid beta-oxidation"/>
    <property type="evidence" value="ECO:0007669"/>
    <property type="project" value="TreeGrafter"/>
</dbReference>
<evidence type="ECO:0000256" key="1">
    <source>
        <dbReference type="ARBA" id="ARBA00005254"/>
    </source>
</evidence>
<organism evidence="4 5">
    <name type="scientific">Desulfosudis oleivorans (strain DSM 6200 / JCM 39069 / Hxd3)</name>
    <name type="common">Desulfococcus oleovorans</name>
    <dbReference type="NCBI Taxonomy" id="96561"/>
    <lineage>
        <taxon>Bacteria</taxon>
        <taxon>Pseudomonadati</taxon>
        <taxon>Thermodesulfobacteriota</taxon>
        <taxon>Desulfobacteria</taxon>
        <taxon>Desulfobacterales</taxon>
        <taxon>Desulfosudaceae</taxon>
        <taxon>Desulfosudis</taxon>
    </lineage>
</organism>
<dbReference type="GO" id="GO:0016853">
    <property type="term" value="F:isomerase activity"/>
    <property type="evidence" value="ECO:0007669"/>
    <property type="project" value="UniProtKB-KW"/>
</dbReference>
<name>A8ZVI2_DESOH</name>
<dbReference type="STRING" id="96561.Dole_2365"/>
<evidence type="ECO:0000256" key="2">
    <source>
        <dbReference type="ARBA" id="ARBA00023239"/>
    </source>
</evidence>
<dbReference type="Proteomes" id="UP000008561">
    <property type="component" value="Chromosome"/>
</dbReference>
<gene>
    <name evidence="4" type="ordered locus">Dole_2365</name>
</gene>
<dbReference type="eggNOG" id="COG1024">
    <property type="taxonomic scope" value="Bacteria"/>
</dbReference>
<dbReference type="AlphaFoldDB" id="A8ZVI2"/>
<dbReference type="OrthoDB" id="5365311at2"/>
<evidence type="ECO:0000313" key="4">
    <source>
        <dbReference type="EMBL" id="ABW68169.1"/>
    </source>
</evidence>
<dbReference type="Gene3D" id="3.90.226.10">
    <property type="entry name" value="2-enoyl-CoA Hydratase, Chain A, domain 1"/>
    <property type="match status" value="1"/>
</dbReference>